<dbReference type="InterPro" id="IPR012910">
    <property type="entry name" value="Plug_dom"/>
</dbReference>
<evidence type="ECO:0000256" key="2">
    <source>
        <dbReference type="ARBA" id="ARBA00022448"/>
    </source>
</evidence>
<protein>
    <submittedName>
        <fullName evidence="15">TonB-dependent receptor</fullName>
    </submittedName>
</protein>
<sequence>MLVSLGAEDLFDLSFEELLEVKITSRRFEESYVEVPRSISVVTEADLREGSFQDLPEAVGQLPNVSVRESFGRWRSKLVSRGIGNIAGENVVVLLVDGLPMSSFGESVSLHDVERIEVLRGSDVALYGRGAFAGAINIITKRPGEGAGGRVSVGLDDEGGYDASLVHDFEFGAEFDLMFTARSYEKEAEYENTLGTGDSEVGGEASDEFALSGSWQANGPLTLNFRSLYQDVDDGPLPAYLQSSAFNNCFLDSRPQYYCGVLATPSEIGLNLDREYLEPGFQREVGMHHLALKWDSGGPEVEFKAGLQDQDYEVGFDGDFYELEAAYTSRTGSLDELSLELVANWELGLSDRLLLGVAEYSRESVFRQDQTLIVFGSPVFSEGELSGSEVTNTAVFASYDFQLGDAGFVTADLRYARDEIEYIRGEESGSESWYAWTPSLSYRRDWGSNGLLYGALSQAKKPGGFNAELRTLNYLDEAAREEAMVFFTFDEEKVTTLEFGARNEAWNETLWWDLSVYASEWDDLQFSQSLSYQDGEGRTRRAGTIANGGRAELYGFELEGRLALTDQLEASLGVGYSYSKLDDTYTTAQEDLTGDGSVSGNRVPNAPEFDGTFALTYRTELDAGLELFVRPAFIYEGERFVAEHNLAVLEDLERFDLTVGLSGEDWTLSVWGKNLNQDNALESANRFGDAATFFVRRAFGLDLPDKRRIGASFSWRY</sequence>
<evidence type="ECO:0000313" key="16">
    <source>
        <dbReference type="Proteomes" id="UP000617628"/>
    </source>
</evidence>
<evidence type="ECO:0000256" key="11">
    <source>
        <dbReference type="PROSITE-ProRule" id="PRU01360"/>
    </source>
</evidence>
<keyword evidence="3 11" id="KW-1134">Transmembrane beta strand</keyword>
<evidence type="ECO:0000259" key="14">
    <source>
        <dbReference type="Pfam" id="PF07715"/>
    </source>
</evidence>
<dbReference type="EMBL" id="JAENIL010000037">
    <property type="protein sequence ID" value="MBK1878916.1"/>
    <property type="molecule type" value="Genomic_DNA"/>
</dbReference>
<keyword evidence="4" id="KW-0410">Iron transport</keyword>
<keyword evidence="15" id="KW-0675">Receptor</keyword>
<evidence type="ECO:0000313" key="15">
    <source>
        <dbReference type="EMBL" id="MBK1878916.1"/>
    </source>
</evidence>
<organism evidence="15 16">
    <name type="scientific">Pelagicoccus mobilis</name>
    <dbReference type="NCBI Taxonomy" id="415221"/>
    <lineage>
        <taxon>Bacteria</taxon>
        <taxon>Pseudomonadati</taxon>
        <taxon>Verrucomicrobiota</taxon>
        <taxon>Opitutia</taxon>
        <taxon>Puniceicoccales</taxon>
        <taxon>Pelagicoccaceae</taxon>
        <taxon>Pelagicoccus</taxon>
    </lineage>
</organism>
<accession>A0A934VMJ4</accession>
<evidence type="ECO:0000256" key="5">
    <source>
        <dbReference type="ARBA" id="ARBA00022692"/>
    </source>
</evidence>
<keyword evidence="2 11" id="KW-0813">Transport</keyword>
<evidence type="ECO:0000256" key="10">
    <source>
        <dbReference type="ARBA" id="ARBA00023237"/>
    </source>
</evidence>
<dbReference type="SUPFAM" id="SSF56935">
    <property type="entry name" value="Porins"/>
    <property type="match status" value="1"/>
</dbReference>
<evidence type="ECO:0000256" key="3">
    <source>
        <dbReference type="ARBA" id="ARBA00022452"/>
    </source>
</evidence>
<evidence type="ECO:0000256" key="12">
    <source>
        <dbReference type="RuleBase" id="RU003357"/>
    </source>
</evidence>
<dbReference type="Proteomes" id="UP000617628">
    <property type="component" value="Unassembled WGS sequence"/>
</dbReference>
<dbReference type="PANTHER" id="PTHR32552">
    <property type="entry name" value="FERRICHROME IRON RECEPTOR-RELATED"/>
    <property type="match status" value="1"/>
</dbReference>
<evidence type="ECO:0000256" key="8">
    <source>
        <dbReference type="ARBA" id="ARBA00023077"/>
    </source>
</evidence>
<dbReference type="Gene3D" id="2.40.170.20">
    <property type="entry name" value="TonB-dependent receptor, beta-barrel domain"/>
    <property type="match status" value="1"/>
</dbReference>
<dbReference type="GO" id="GO:0009279">
    <property type="term" value="C:cell outer membrane"/>
    <property type="evidence" value="ECO:0007669"/>
    <property type="project" value="UniProtKB-SubCell"/>
</dbReference>
<keyword evidence="8 12" id="KW-0798">TonB box</keyword>
<keyword evidence="5 11" id="KW-0812">Transmembrane</keyword>
<dbReference type="GO" id="GO:0006826">
    <property type="term" value="P:iron ion transport"/>
    <property type="evidence" value="ECO:0007669"/>
    <property type="project" value="UniProtKB-KW"/>
</dbReference>
<dbReference type="AlphaFoldDB" id="A0A934VMJ4"/>
<evidence type="ECO:0000256" key="6">
    <source>
        <dbReference type="ARBA" id="ARBA00023004"/>
    </source>
</evidence>
<keyword evidence="9 11" id="KW-0472">Membrane</keyword>
<evidence type="ECO:0000256" key="4">
    <source>
        <dbReference type="ARBA" id="ARBA00022496"/>
    </source>
</evidence>
<dbReference type="Pfam" id="PF00593">
    <property type="entry name" value="TonB_dep_Rec_b-barrel"/>
    <property type="match status" value="1"/>
</dbReference>
<keyword evidence="10 11" id="KW-0998">Cell outer membrane</keyword>
<keyword evidence="7" id="KW-0406">Ion transport</keyword>
<dbReference type="InterPro" id="IPR000531">
    <property type="entry name" value="Beta-barrel_TonB"/>
</dbReference>
<evidence type="ECO:0000256" key="1">
    <source>
        <dbReference type="ARBA" id="ARBA00004571"/>
    </source>
</evidence>
<dbReference type="InterPro" id="IPR036942">
    <property type="entry name" value="Beta-barrel_TonB_sf"/>
</dbReference>
<dbReference type="InterPro" id="IPR039426">
    <property type="entry name" value="TonB-dep_rcpt-like"/>
</dbReference>
<comment type="subcellular location">
    <subcellularLocation>
        <location evidence="1 11">Cell outer membrane</location>
        <topology evidence="1 11">Multi-pass membrane protein</topology>
    </subcellularLocation>
</comment>
<feature type="domain" description="TonB-dependent receptor plug" evidence="14">
    <location>
        <begin position="34"/>
        <end position="135"/>
    </location>
</feature>
<evidence type="ECO:0000259" key="13">
    <source>
        <dbReference type="Pfam" id="PF00593"/>
    </source>
</evidence>
<keyword evidence="6" id="KW-0408">Iron</keyword>
<keyword evidence="16" id="KW-1185">Reference proteome</keyword>
<comment type="similarity">
    <text evidence="11 12">Belongs to the TonB-dependent receptor family.</text>
</comment>
<comment type="caution">
    <text evidence="15">The sequence shown here is derived from an EMBL/GenBank/DDBJ whole genome shotgun (WGS) entry which is preliminary data.</text>
</comment>
<evidence type="ECO:0000256" key="9">
    <source>
        <dbReference type="ARBA" id="ARBA00023136"/>
    </source>
</evidence>
<reference evidence="15" key="1">
    <citation type="submission" date="2021-01" db="EMBL/GenBank/DDBJ databases">
        <title>Modified the classification status of verrucomicrobia.</title>
        <authorList>
            <person name="Feng X."/>
        </authorList>
    </citation>
    <scope>NUCLEOTIDE SEQUENCE</scope>
    <source>
        <strain evidence="15">KCTC 13126</strain>
    </source>
</reference>
<feature type="domain" description="TonB-dependent receptor-like beta-barrel" evidence="13">
    <location>
        <begin position="278"/>
        <end position="675"/>
    </location>
</feature>
<dbReference type="PANTHER" id="PTHR32552:SF81">
    <property type="entry name" value="TONB-DEPENDENT OUTER MEMBRANE RECEPTOR"/>
    <property type="match status" value="1"/>
</dbReference>
<proteinExistence type="inferred from homology"/>
<dbReference type="Pfam" id="PF07715">
    <property type="entry name" value="Plug"/>
    <property type="match status" value="1"/>
</dbReference>
<evidence type="ECO:0000256" key="7">
    <source>
        <dbReference type="ARBA" id="ARBA00023065"/>
    </source>
</evidence>
<name>A0A934VMJ4_9BACT</name>
<dbReference type="RefSeq" id="WP_200357128.1">
    <property type="nucleotide sequence ID" value="NZ_JAENIL010000037.1"/>
</dbReference>
<gene>
    <name evidence="15" type="ORF">JIN87_18680</name>
</gene>
<dbReference type="PROSITE" id="PS52016">
    <property type="entry name" value="TONB_DEPENDENT_REC_3"/>
    <property type="match status" value="1"/>
</dbReference>